<evidence type="ECO:0000256" key="3">
    <source>
        <dbReference type="ARBA" id="ARBA00023237"/>
    </source>
</evidence>
<sequence length="737" mass="83059">MRTPLAAVFVIATALVAMTAPSRAAGMQLFGSIDLGLAWLDEDAERFGRFSGLDEAGMSPLVDIRLERPRQGSDDWYLRLEGSRLGLPSRRLDFLAERSGRQALSLSWREMPGWSLSGGATPFMAGPGGRLSLPGNWQGLETTAGLAASDAELHPVEIRSRRKRLDLGYWQRFRDRWRVEVEASEERRDGNRLIGAIFGYTGGNPRGMLLPAVVDDSTRRLESRLTYADPAGHQYGVAWSGSFYRNDRRSIEFDNAFARHPQWPPAAGYPEGVGRIADYPDNSAHQLRAFGTWTLGDRTRLGADLAYGLMRQDDLLLPYTANEQLQVDEPLPVTRLDAEMRTTVANLRLVTQASDRLNLVVAYRYDDRDNRTPSLPWRIVSADSQGQRAVEDTRINLPYSLRRQKLEIDGRWRLDGYQRLVGGVAFEREDRDDFAEVAQLDEWGGEIGWRGRVGSKMRLRLDAERSTRRFDEYVGRAPFRAGRLPGTVEPEDFENHPELRKYNVADRDRTGIGLRLDAQPTARLNLGLGGRYHRDDYDDERFGLERSEVRTVSADFGWQLSRAVTVSGLYASDRYRADQSGRDWPGFAPQLAFDPARNWWASHDDRVETASVSLAWRDADFARRLMASLGLNGGVDLGADFVYVSARGDIDVRAAEGLNVEPLPETLSRRRSWAAWASYSAPSGWRVQLRVEHERFRSRDYAFEDVAIDSVANLLLLGRAAPDYSVTAVLATLGYRF</sequence>
<keyword evidence="4" id="KW-0732">Signal</keyword>
<evidence type="ECO:0000256" key="1">
    <source>
        <dbReference type="ARBA" id="ARBA00004442"/>
    </source>
</evidence>
<dbReference type="RefSeq" id="WP_116649474.1">
    <property type="nucleotide sequence ID" value="NZ_QUZK01000012.1"/>
</dbReference>
<dbReference type="Proteomes" id="UP000260351">
    <property type="component" value="Unassembled WGS sequence"/>
</dbReference>
<protein>
    <submittedName>
        <fullName evidence="5">MtrB/PioB family decaheme-associated outer membrane protein</fullName>
    </submittedName>
</protein>
<dbReference type="InterPro" id="IPR020016">
    <property type="entry name" value="Decahaem-assoc_OM_MtrB/PioB"/>
</dbReference>
<dbReference type="NCBIfam" id="TIGR03509">
    <property type="entry name" value="OMP_MtrB_PioB"/>
    <property type="match status" value="1"/>
</dbReference>
<accession>A0A3E1KC35</accession>
<dbReference type="Pfam" id="PF11854">
    <property type="entry name" value="MtrB_PioB"/>
    <property type="match status" value="1"/>
</dbReference>
<evidence type="ECO:0000256" key="2">
    <source>
        <dbReference type="ARBA" id="ARBA00023136"/>
    </source>
</evidence>
<dbReference type="SUPFAM" id="SSF56935">
    <property type="entry name" value="Porins"/>
    <property type="match status" value="1"/>
</dbReference>
<dbReference type="Gene3D" id="2.40.170.20">
    <property type="entry name" value="TonB-dependent receptor, beta-barrel domain"/>
    <property type="match status" value="1"/>
</dbReference>
<dbReference type="GO" id="GO:0009279">
    <property type="term" value="C:cell outer membrane"/>
    <property type="evidence" value="ECO:0007669"/>
    <property type="project" value="UniProtKB-SubCell"/>
</dbReference>
<comment type="caution">
    <text evidence="5">The sequence shown here is derived from an EMBL/GenBank/DDBJ whole genome shotgun (WGS) entry which is preliminary data.</text>
</comment>
<evidence type="ECO:0000256" key="4">
    <source>
        <dbReference type="SAM" id="SignalP"/>
    </source>
</evidence>
<dbReference type="InterPro" id="IPR036942">
    <property type="entry name" value="Beta-barrel_TonB_sf"/>
</dbReference>
<evidence type="ECO:0000313" key="5">
    <source>
        <dbReference type="EMBL" id="RFF32292.1"/>
    </source>
</evidence>
<dbReference type="OrthoDB" id="9146719at2"/>
<gene>
    <name evidence="5" type="ORF">DZC52_02155</name>
</gene>
<dbReference type="AlphaFoldDB" id="A0A3E1KC35"/>
<reference evidence="5 6" key="1">
    <citation type="submission" date="2018-08" db="EMBL/GenBank/DDBJ databases">
        <title>Wenzhouxiangella salilacus sp. nov., a novel bacterium isolated from a saline lake in Xinjiang Province, China.</title>
        <authorList>
            <person name="Han S."/>
        </authorList>
    </citation>
    <scope>NUCLEOTIDE SEQUENCE [LARGE SCALE GENOMIC DNA]</scope>
    <source>
        <strain evidence="5 6">XDB06</strain>
    </source>
</reference>
<organism evidence="5 6">
    <name type="scientific">Wenzhouxiangella sediminis</name>
    <dbReference type="NCBI Taxonomy" id="1792836"/>
    <lineage>
        <taxon>Bacteria</taxon>
        <taxon>Pseudomonadati</taxon>
        <taxon>Pseudomonadota</taxon>
        <taxon>Gammaproteobacteria</taxon>
        <taxon>Chromatiales</taxon>
        <taxon>Wenzhouxiangellaceae</taxon>
        <taxon>Wenzhouxiangella</taxon>
    </lineage>
</organism>
<feature type="chain" id="PRO_5017606298" evidence="4">
    <location>
        <begin position="25"/>
        <end position="737"/>
    </location>
</feature>
<dbReference type="EMBL" id="QUZK01000012">
    <property type="protein sequence ID" value="RFF32292.1"/>
    <property type="molecule type" value="Genomic_DNA"/>
</dbReference>
<feature type="signal peptide" evidence="4">
    <location>
        <begin position="1"/>
        <end position="24"/>
    </location>
</feature>
<name>A0A3E1KC35_9GAMM</name>
<keyword evidence="6" id="KW-1185">Reference proteome</keyword>
<comment type="subcellular location">
    <subcellularLocation>
        <location evidence="1">Cell outer membrane</location>
    </subcellularLocation>
</comment>
<evidence type="ECO:0000313" key="6">
    <source>
        <dbReference type="Proteomes" id="UP000260351"/>
    </source>
</evidence>
<proteinExistence type="predicted"/>
<keyword evidence="2" id="KW-0472">Membrane</keyword>
<keyword evidence="3" id="KW-0998">Cell outer membrane</keyword>